<reference evidence="2 3" key="1">
    <citation type="submission" date="2024-03" db="EMBL/GenBank/DDBJ databases">
        <authorList>
            <person name="Gkanogiannis A."/>
            <person name="Becerra Lopez-Lavalle L."/>
        </authorList>
    </citation>
    <scope>NUCLEOTIDE SEQUENCE [LARGE SCALE GENOMIC DNA]</scope>
</reference>
<feature type="compositionally biased region" description="Basic and acidic residues" evidence="1">
    <location>
        <begin position="69"/>
        <end position="82"/>
    </location>
</feature>
<protein>
    <submittedName>
        <fullName evidence="2">Uncharacterized protein</fullName>
    </submittedName>
</protein>
<feature type="region of interest" description="Disordered" evidence="1">
    <location>
        <begin position="1"/>
        <end position="36"/>
    </location>
</feature>
<gene>
    <name evidence="2" type="ORF">CITCOLO1_LOCUS3072</name>
</gene>
<keyword evidence="3" id="KW-1185">Reference proteome</keyword>
<feature type="region of interest" description="Disordered" evidence="1">
    <location>
        <begin position="62"/>
        <end position="94"/>
    </location>
</feature>
<sequence>MASSTRWRISKPKGQEGRGATAKRESWSVIKDQGSRSQLPHHRCWLNQPEQKYCFLVSTTSELHQSSNPERDWTKRSEEQASRKKKKGDWLEFW</sequence>
<organism evidence="2 3">
    <name type="scientific">Citrullus colocynthis</name>
    <name type="common">colocynth</name>
    <dbReference type="NCBI Taxonomy" id="252529"/>
    <lineage>
        <taxon>Eukaryota</taxon>
        <taxon>Viridiplantae</taxon>
        <taxon>Streptophyta</taxon>
        <taxon>Embryophyta</taxon>
        <taxon>Tracheophyta</taxon>
        <taxon>Spermatophyta</taxon>
        <taxon>Magnoliopsida</taxon>
        <taxon>eudicotyledons</taxon>
        <taxon>Gunneridae</taxon>
        <taxon>Pentapetalae</taxon>
        <taxon>rosids</taxon>
        <taxon>fabids</taxon>
        <taxon>Cucurbitales</taxon>
        <taxon>Cucurbitaceae</taxon>
        <taxon>Benincaseae</taxon>
        <taxon>Citrullus</taxon>
    </lineage>
</organism>
<evidence type="ECO:0000256" key="1">
    <source>
        <dbReference type="SAM" id="MobiDB-lite"/>
    </source>
</evidence>
<evidence type="ECO:0000313" key="3">
    <source>
        <dbReference type="Proteomes" id="UP001642487"/>
    </source>
</evidence>
<proteinExistence type="predicted"/>
<dbReference type="EMBL" id="OZ021744">
    <property type="protein sequence ID" value="CAK9311412.1"/>
    <property type="molecule type" value="Genomic_DNA"/>
</dbReference>
<name>A0ABP0XUL0_9ROSI</name>
<dbReference type="Proteomes" id="UP001642487">
    <property type="component" value="Chromosome 10"/>
</dbReference>
<evidence type="ECO:0000313" key="2">
    <source>
        <dbReference type="EMBL" id="CAK9311412.1"/>
    </source>
</evidence>
<accession>A0ABP0XUL0</accession>